<dbReference type="GeneID" id="82812778"/>
<dbReference type="Proteomes" id="UP000317180">
    <property type="component" value="Unassembled WGS sequence"/>
</dbReference>
<dbReference type="NCBIfam" id="TIGR02122">
    <property type="entry name" value="TRAP_TAXI"/>
    <property type="match status" value="1"/>
</dbReference>
<evidence type="ECO:0000313" key="4">
    <source>
        <dbReference type="Proteomes" id="UP000276178"/>
    </source>
</evidence>
<organism evidence="3 4">
    <name type="scientific">Brevibacillus agri</name>
    <dbReference type="NCBI Taxonomy" id="51101"/>
    <lineage>
        <taxon>Bacteria</taxon>
        <taxon>Bacillati</taxon>
        <taxon>Bacillota</taxon>
        <taxon>Bacilli</taxon>
        <taxon>Bacillales</taxon>
        <taxon>Paenibacillaceae</taxon>
        <taxon>Brevibacillus</taxon>
    </lineage>
</organism>
<evidence type="ECO:0000313" key="5">
    <source>
        <dbReference type="Proteomes" id="UP000317180"/>
    </source>
</evidence>
<dbReference type="Gene3D" id="3.40.190.10">
    <property type="entry name" value="Periplasmic binding protein-like II"/>
    <property type="match status" value="2"/>
</dbReference>
<reference evidence="3 4" key="1">
    <citation type="submission" date="2018-10" db="EMBL/GenBank/DDBJ databases">
        <title>Phylogenomics of Brevibacillus.</title>
        <authorList>
            <person name="Dunlap C."/>
        </authorList>
    </citation>
    <scope>NUCLEOTIDE SEQUENCE [LARGE SCALE GENOMIC DNA]</scope>
    <source>
        <strain evidence="3 4">NRRL NRS 1219</strain>
    </source>
</reference>
<protein>
    <submittedName>
        <fullName evidence="2">C4-dicarboxylate ABC transporter</fullName>
    </submittedName>
    <submittedName>
        <fullName evidence="3">TAXI family TRAP transporter solute-binding subunit</fullName>
    </submittedName>
</protein>
<sequence length="334" mass="35741">MRAVNAWLTVAVAAIGLALLAAGCTPKPESAQPDSGDEQPFLTIATGGASGPYDLIGGALAKVYHNQLGYKTAVRSSDGSVENVHLLESDKADVAFAMSDVASFALGGLESFQASGPAVHVKSIAGLYLNYVQIVTLKDRDIRSVYDLKGKRVGVGAPNSGVEVNARMILNEHGIAYKDIRPEYLSYAEAIEQLKNNAIDAAFVTSGLPNSAVLDLQATHDVAIVPILPEDIEKLTKRFAFFEKAQLPPGIYQNDKAVPTVAIRNILLVRSGMGDEQVYRLTKTFFENLDALQAAHEAAKQIDRQTAGKELVVPLHPGAAKYYAELARPQGQTP</sequence>
<evidence type="ECO:0000256" key="1">
    <source>
        <dbReference type="SAM" id="SignalP"/>
    </source>
</evidence>
<gene>
    <name evidence="2" type="ORF">BAG01nite_40630</name>
    <name evidence="3" type="ORF">EB820_19625</name>
</gene>
<keyword evidence="1" id="KW-0732">Signal</keyword>
<dbReference type="InterPro" id="IPR011852">
    <property type="entry name" value="TRAP_TAXI"/>
</dbReference>
<evidence type="ECO:0000313" key="3">
    <source>
        <dbReference type="EMBL" id="RNB51632.1"/>
    </source>
</evidence>
<feature type="signal peptide" evidence="1">
    <location>
        <begin position="1"/>
        <end position="21"/>
    </location>
</feature>
<dbReference type="AlphaFoldDB" id="A0A3M8AKB2"/>
<comment type="caution">
    <text evidence="3">The sequence shown here is derived from an EMBL/GenBank/DDBJ whole genome shotgun (WGS) entry which is preliminary data.</text>
</comment>
<name>A0A3M8AKB2_9BACL</name>
<reference evidence="2 5" key="2">
    <citation type="submission" date="2019-06" db="EMBL/GenBank/DDBJ databases">
        <title>Whole genome shotgun sequence of Brevibacillus agri NBRC 15538.</title>
        <authorList>
            <person name="Hosoyama A."/>
            <person name="Uohara A."/>
            <person name="Ohji S."/>
            <person name="Ichikawa N."/>
        </authorList>
    </citation>
    <scope>NUCLEOTIDE SEQUENCE [LARGE SCALE GENOMIC DNA]</scope>
    <source>
        <strain evidence="2 5">NBRC 15538</strain>
    </source>
</reference>
<dbReference type="Proteomes" id="UP000276178">
    <property type="component" value="Unassembled WGS sequence"/>
</dbReference>
<accession>A0A3M8AKB2</accession>
<dbReference type="Pfam" id="PF16868">
    <property type="entry name" value="NMT1_3"/>
    <property type="match status" value="1"/>
</dbReference>
<dbReference type="EMBL" id="BJOD01000054">
    <property type="protein sequence ID" value="GED27961.1"/>
    <property type="molecule type" value="Genomic_DNA"/>
</dbReference>
<dbReference type="PANTHER" id="PTHR42941:SF1">
    <property type="entry name" value="SLL1037 PROTEIN"/>
    <property type="match status" value="1"/>
</dbReference>
<dbReference type="PROSITE" id="PS51257">
    <property type="entry name" value="PROKAR_LIPOPROTEIN"/>
    <property type="match status" value="1"/>
</dbReference>
<dbReference type="EMBL" id="RHHN01000063">
    <property type="protein sequence ID" value="RNB51632.1"/>
    <property type="molecule type" value="Genomic_DNA"/>
</dbReference>
<dbReference type="OrthoDB" id="9776669at2"/>
<dbReference type="PANTHER" id="PTHR42941">
    <property type="entry name" value="SLL1037 PROTEIN"/>
    <property type="match status" value="1"/>
</dbReference>
<dbReference type="CDD" id="cd13567">
    <property type="entry name" value="PBP2_TtGluBP"/>
    <property type="match status" value="1"/>
</dbReference>
<dbReference type="SUPFAM" id="SSF53850">
    <property type="entry name" value="Periplasmic binding protein-like II"/>
    <property type="match status" value="1"/>
</dbReference>
<evidence type="ECO:0000313" key="2">
    <source>
        <dbReference type="EMBL" id="GED27961.1"/>
    </source>
</evidence>
<feature type="chain" id="PRO_5039450742" evidence="1">
    <location>
        <begin position="22"/>
        <end position="334"/>
    </location>
</feature>
<dbReference type="RefSeq" id="WP_026557723.1">
    <property type="nucleotide sequence ID" value="NZ_BJOD01000054.1"/>
</dbReference>
<keyword evidence="5" id="KW-1185">Reference proteome</keyword>
<proteinExistence type="predicted"/>